<dbReference type="PANTHER" id="PTHR24246">
    <property type="entry name" value="OLFACTORY RECEPTOR AND ADENOSINE RECEPTOR"/>
    <property type="match status" value="1"/>
</dbReference>
<keyword evidence="7" id="KW-0675">Receptor</keyword>
<dbReference type="Pfam" id="PF00001">
    <property type="entry name" value="7tm_1"/>
    <property type="match status" value="1"/>
</dbReference>
<feature type="domain" description="G-protein coupled receptors family 1 profile" evidence="10">
    <location>
        <begin position="10"/>
        <end position="244"/>
    </location>
</feature>
<evidence type="ECO:0000256" key="8">
    <source>
        <dbReference type="ARBA" id="ARBA00023180"/>
    </source>
</evidence>
<evidence type="ECO:0000256" key="5">
    <source>
        <dbReference type="ARBA" id="ARBA00023040"/>
    </source>
</evidence>
<dbReference type="PRINTS" id="PR00237">
    <property type="entry name" value="GPCRRHODOPSN"/>
</dbReference>
<evidence type="ECO:0000259" key="10">
    <source>
        <dbReference type="PROSITE" id="PS50262"/>
    </source>
</evidence>
<keyword evidence="3" id="KW-0812">Transmembrane</keyword>
<feature type="non-terminal residue" evidence="11">
    <location>
        <position position="1"/>
    </location>
</feature>
<dbReference type="CDD" id="cd00637">
    <property type="entry name" value="7tm_classA_rhodopsin-like"/>
    <property type="match status" value="1"/>
</dbReference>
<evidence type="ECO:0000256" key="2">
    <source>
        <dbReference type="ARBA" id="ARBA00022475"/>
    </source>
</evidence>
<evidence type="ECO:0000256" key="3">
    <source>
        <dbReference type="ARBA" id="ARBA00022692"/>
    </source>
</evidence>
<keyword evidence="2" id="KW-1003">Cell membrane</keyword>
<evidence type="ECO:0000256" key="9">
    <source>
        <dbReference type="ARBA" id="ARBA00023224"/>
    </source>
</evidence>
<protein>
    <recommendedName>
        <fullName evidence="10">G-protein coupled receptors family 1 profile domain-containing protein</fullName>
    </recommendedName>
</protein>
<evidence type="ECO:0000256" key="4">
    <source>
        <dbReference type="ARBA" id="ARBA00022989"/>
    </source>
</evidence>
<comment type="caution">
    <text evidence="11">The sequence shown here is derived from an EMBL/GenBank/DDBJ whole genome shotgun (WGS) entry which is preliminary data.</text>
</comment>
<name>A0ABN8QL18_9CNID</name>
<evidence type="ECO:0000313" key="12">
    <source>
        <dbReference type="Proteomes" id="UP001159405"/>
    </source>
</evidence>
<accession>A0ABN8QL18</accession>
<keyword evidence="5" id="KW-0297">G-protein coupled receptor</keyword>
<gene>
    <name evidence="11" type="ORF">PLOB_00006855</name>
</gene>
<dbReference type="PANTHER" id="PTHR24246:SF27">
    <property type="entry name" value="ADENOSINE RECEPTOR, ISOFORM A"/>
    <property type="match status" value="1"/>
</dbReference>
<dbReference type="SUPFAM" id="SSF81321">
    <property type="entry name" value="Family A G protein-coupled receptor-like"/>
    <property type="match status" value="1"/>
</dbReference>
<evidence type="ECO:0000313" key="11">
    <source>
        <dbReference type="EMBL" id="CAH3164764.1"/>
    </source>
</evidence>
<keyword evidence="6" id="KW-0472">Membrane</keyword>
<dbReference type="EMBL" id="CALNXK010000130">
    <property type="protein sequence ID" value="CAH3164764.1"/>
    <property type="molecule type" value="Genomic_DNA"/>
</dbReference>
<dbReference type="Proteomes" id="UP001159405">
    <property type="component" value="Unassembled WGS sequence"/>
</dbReference>
<dbReference type="PROSITE" id="PS50262">
    <property type="entry name" value="G_PROTEIN_RECEP_F1_2"/>
    <property type="match status" value="1"/>
</dbReference>
<dbReference type="InterPro" id="IPR000276">
    <property type="entry name" value="GPCR_Rhodpsn"/>
</dbReference>
<dbReference type="Gene3D" id="1.20.1070.10">
    <property type="entry name" value="Rhodopsin 7-helix transmembrane proteins"/>
    <property type="match status" value="1"/>
</dbReference>
<evidence type="ECO:0000256" key="7">
    <source>
        <dbReference type="ARBA" id="ARBA00023170"/>
    </source>
</evidence>
<organism evidence="11 12">
    <name type="scientific">Porites lobata</name>
    <dbReference type="NCBI Taxonomy" id="104759"/>
    <lineage>
        <taxon>Eukaryota</taxon>
        <taxon>Metazoa</taxon>
        <taxon>Cnidaria</taxon>
        <taxon>Anthozoa</taxon>
        <taxon>Hexacorallia</taxon>
        <taxon>Scleractinia</taxon>
        <taxon>Fungiina</taxon>
        <taxon>Poritidae</taxon>
        <taxon>Porites</taxon>
    </lineage>
</organism>
<evidence type="ECO:0000256" key="6">
    <source>
        <dbReference type="ARBA" id="ARBA00023136"/>
    </source>
</evidence>
<proteinExistence type="predicted"/>
<keyword evidence="12" id="KW-1185">Reference proteome</keyword>
<comment type="subcellular location">
    <subcellularLocation>
        <location evidence="1">Cell membrane</location>
        <topology evidence="1">Multi-pass membrane protein</topology>
    </subcellularLocation>
</comment>
<reference evidence="11 12" key="1">
    <citation type="submission" date="2022-05" db="EMBL/GenBank/DDBJ databases">
        <authorList>
            <consortium name="Genoscope - CEA"/>
            <person name="William W."/>
        </authorList>
    </citation>
    <scope>NUCLEOTIDE SEQUENCE [LARGE SCALE GENOMIC DNA]</scope>
</reference>
<keyword evidence="4" id="KW-1133">Transmembrane helix</keyword>
<keyword evidence="8" id="KW-0325">Glycoprotein</keyword>
<evidence type="ECO:0000256" key="1">
    <source>
        <dbReference type="ARBA" id="ARBA00004651"/>
    </source>
</evidence>
<dbReference type="InterPro" id="IPR017452">
    <property type="entry name" value="GPCR_Rhodpsn_7TM"/>
</dbReference>
<sequence length="265" mass="29996">IFLSITATLGNALILVALRKISSIYPPTKLLFRCLAVTDLCVGLFCQPLDVFFILADFRHINYIKDIPSVIHNFFVDVFFAASALTSAAISVDRLLPLLLGLRYRHVVTLCRVRVLIPCVWFSAVSNASFTPFHKTTSLLRPYSFKPNVKTIESFYYFEDPVNATTSLLRPGFYGPTVVALTGLYKKTVYSVAWIQFAMLACYGPYTILGSVSSLRGYSFEINIANEFCFCLLYLNSCLNPVLYCWKIRDVKQEVKKTISKFLCF</sequence>
<keyword evidence="9" id="KW-0807">Transducer</keyword>